<comment type="subcellular location">
    <subcellularLocation>
        <location evidence="6">Cytoplasm</location>
    </subcellularLocation>
</comment>
<feature type="binding site" evidence="6">
    <location>
        <position position="84"/>
    </location>
    <ligand>
        <name>carbamoyl phosphate</name>
        <dbReference type="ChEBI" id="CHEBI:58228"/>
    </ligand>
</feature>
<keyword evidence="6" id="KW-0963">Cytoplasm</keyword>
<dbReference type="InterPro" id="IPR002292">
    <property type="entry name" value="Orn/put_carbamltrans"/>
</dbReference>
<keyword evidence="10" id="KW-1185">Reference proteome</keyword>
<dbReference type="InterPro" id="IPR006131">
    <property type="entry name" value="Asp_carbamoyltransf_Asp/Orn-bd"/>
</dbReference>
<dbReference type="PRINTS" id="PR00100">
    <property type="entry name" value="AOTCASE"/>
</dbReference>
<comment type="function">
    <text evidence="1">Reversibly catalyzes the transfer of the carbamoyl group from carbamoyl phosphate (CP) to the N(epsilon) atom of ornithine (ORN) to produce L-citrulline.</text>
</comment>
<dbReference type="SUPFAM" id="SSF53671">
    <property type="entry name" value="Aspartate/ornithine carbamoyltransferase"/>
    <property type="match status" value="1"/>
</dbReference>
<dbReference type="PRINTS" id="PR00102">
    <property type="entry name" value="OTCASE"/>
</dbReference>
<dbReference type="GO" id="GO:0004585">
    <property type="term" value="F:ornithine carbamoyltransferase activity"/>
    <property type="evidence" value="ECO:0007669"/>
    <property type="project" value="UniProtKB-UniRule"/>
</dbReference>
<feature type="binding site" evidence="6">
    <location>
        <begin position="274"/>
        <end position="275"/>
    </location>
    <ligand>
        <name>carbamoyl phosphate</name>
        <dbReference type="ChEBI" id="CHEBI:58228"/>
    </ligand>
</feature>
<dbReference type="Pfam" id="PF00185">
    <property type="entry name" value="OTCace"/>
    <property type="match status" value="1"/>
</dbReference>
<dbReference type="EMBL" id="VDHJ01000002">
    <property type="protein sequence ID" value="TNL99856.1"/>
    <property type="molecule type" value="Genomic_DNA"/>
</dbReference>
<dbReference type="NCBIfam" id="TIGR00658">
    <property type="entry name" value="orni_carb_tr"/>
    <property type="match status" value="1"/>
</dbReference>
<evidence type="ECO:0000256" key="1">
    <source>
        <dbReference type="ARBA" id="ARBA00003822"/>
    </source>
</evidence>
<reference evidence="9 10" key="1">
    <citation type="submission" date="2019-06" db="EMBL/GenBank/DDBJ databases">
        <authorList>
            <person name="Li J."/>
        </authorList>
    </citation>
    <scope>NUCLEOTIDE SEQUENCE [LARGE SCALE GENOMIC DNA]</scope>
    <source>
        <strain evidence="9 10">LMG 28165</strain>
    </source>
</reference>
<feature type="binding site" evidence="6">
    <location>
        <begin position="135"/>
        <end position="138"/>
    </location>
    <ligand>
        <name>carbamoyl phosphate</name>
        <dbReference type="ChEBI" id="CHEBI:58228"/>
    </ligand>
</feature>
<feature type="domain" description="Aspartate/ornithine carbamoyltransferase Asp/Orn-binding" evidence="7">
    <location>
        <begin position="155"/>
        <end position="329"/>
    </location>
</feature>
<dbReference type="Gene3D" id="3.40.50.1370">
    <property type="entry name" value="Aspartate/ornithine carbamoyltransferase"/>
    <property type="match status" value="2"/>
</dbReference>
<dbReference type="OrthoDB" id="9802587at2"/>
<evidence type="ECO:0000313" key="10">
    <source>
        <dbReference type="Proteomes" id="UP000312032"/>
    </source>
</evidence>
<dbReference type="PROSITE" id="PS00097">
    <property type="entry name" value="CARBAMOYLTRANSFERASE"/>
    <property type="match status" value="1"/>
</dbReference>
<dbReference type="HAMAP" id="MF_01109">
    <property type="entry name" value="OTCase"/>
    <property type="match status" value="1"/>
</dbReference>
<dbReference type="InterPro" id="IPR006130">
    <property type="entry name" value="Asp/Orn_carbamoylTrfase"/>
</dbReference>
<dbReference type="Proteomes" id="UP000312032">
    <property type="component" value="Unassembled WGS sequence"/>
</dbReference>
<protein>
    <recommendedName>
        <fullName evidence="3 6">Ornithine carbamoyltransferase</fullName>
        <shortName evidence="6">OTCase</shortName>
        <ecNumber evidence="3 6">2.1.3.3</ecNumber>
    </recommendedName>
</protein>
<evidence type="ECO:0000256" key="4">
    <source>
        <dbReference type="ARBA" id="ARBA00022679"/>
    </source>
</evidence>
<comment type="similarity">
    <text evidence="2 6">Belongs to the aspartate/ornithine carbamoyltransferase superfamily. OTCase family.</text>
</comment>
<evidence type="ECO:0000259" key="8">
    <source>
        <dbReference type="Pfam" id="PF02729"/>
    </source>
</evidence>
<dbReference type="PANTHER" id="PTHR45753:SF2">
    <property type="entry name" value="ORNITHINE CARBAMOYLTRANSFERASE"/>
    <property type="match status" value="1"/>
</dbReference>
<dbReference type="GO" id="GO:0005737">
    <property type="term" value="C:cytoplasm"/>
    <property type="evidence" value="ECO:0007669"/>
    <property type="project" value="UniProtKB-SubCell"/>
</dbReference>
<feature type="binding site" evidence="6">
    <location>
        <begin position="57"/>
        <end position="60"/>
    </location>
    <ligand>
        <name>carbamoyl phosphate</name>
        <dbReference type="ChEBI" id="CHEBI:58228"/>
    </ligand>
</feature>
<organism evidence="9 10">
    <name type="scientific">Corynebacterium tapiri</name>
    <dbReference type="NCBI Taxonomy" id="1448266"/>
    <lineage>
        <taxon>Bacteria</taxon>
        <taxon>Bacillati</taxon>
        <taxon>Actinomycetota</taxon>
        <taxon>Actinomycetes</taxon>
        <taxon>Mycobacteriales</taxon>
        <taxon>Corynebacteriaceae</taxon>
        <taxon>Corynebacterium</taxon>
    </lineage>
</organism>
<dbReference type="AlphaFoldDB" id="A0A5C4U634"/>
<feature type="binding site" evidence="6">
    <location>
        <position position="108"/>
    </location>
    <ligand>
        <name>carbamoyl phosphate</name>
        <dbReference type="ChEBI" id="CHEBI:58228"/>
    </ligand>
</feature>
<feature type="binding site" evidence="6">
    <location>
        <position position="168"/>
    </location>
    <ligand>
        <name>L-ornithine</name>
        <dbReference type="ChEBI" id="CHEBI:46911"/>
    </ligand>
</feature>
<name>A0A5C4U634_9CORY</name>
<dbReference type="RefSeq" id="WP_139464772.1">
    <property type="nucleotide sequence ID" value="NZ_VDHJ01000002.1"/>
</dbReference>
<gene>
    <name evidence="9" type="primary">argF</name>
    <name evidence="9" type="ORF">FHE74_02140</name>
</gene>
<dbReference type="EC" id="2.1.3.3" evidence="3 6"/>
<dbReference type="PANTHER" id="PTHR45753">
    <property type="entry name" value="ORNITHINE CARBAMOYLTRANSFERASE, MITOCHONDRIAL"/>
    <property type="match status" value="1"/>
</dbReference>
<comment type="caution">
    <text evidence="9">The sequence shown here is derived from an EMBL/GenBank/DDBJ whole genome shotgun (WGS) entry which is preliminary data.</text>
</comment>
<keyword evidence="4 6" id="KW-0808">Transferase</keyword>
<sequence length="332" mass="37215">MPVSLSGRNFLKLLDYTPNEIRYLLDLSRNFKDLKRTGTPHRYLEGKNIVLLFEKTSTRTRCAFEVGGMDLGMGVTYLDPGSSQMGKKESIEDTARVLGRMYDGIEYRGFAQEIVEDLAANAGVPVWNGLTTEFHPTQMIADIMTVEENFPQGVKGLKLVFMGDAQNNVANSLMVVCSKLGMHFVACGPKDQMPEQDLVNQCKEIAAQEGGSVTLTENVDEAAAGAHVIYTDIWVSMGEESDELWKKRIELLEPYRVTQEVMDKADKDAIFMHCLPSFHDTKTTVGKQIAEKFGIDEMEVSDEVFEGPRSRVFDEAENRMHSIKAIMYATLK</sequence>
<evidence type="ECO:0000256" key="6">
    <source>
        <dbReference type="HAMAP-Rule" id="MF_01109"/>
    </source>
</evidence>
<dbReference type="GO" id="GO:0019240">
    <property type="term" value="P:citrulline biosynthetic process"/>
    <property type="evidence" value="ECO:0007669"/>
    <property type="project" value="TreeGrafter"/>
</dbReference>
<evidence type="ECO:0000256" key="5">
    <source>
        <dbReference type="ARBA" id="ARBA00048772"/>
    </source>
</evidence>
<dbReference type="InterPro" id="IPR006132">
    <property type="entry name" value="Asp/Orn_carbamoyltranf_P-bd"/>
</dbReference>
<evidence type="ECO:0000256" key="2">
    <source>
        <dbReference type="ARBA" id="ARBA00007805"/>
    </source>
</evidence>
<evidence type="ECO:0000256" key="3">
    <source>
        <dbReference type="ARBA" id="ARBA00013007"/>
    </source>
</evidence>
<dbReference type="InterPro" id="IPR024904">
    <property type="entry name" value="OTCase_ArgI"/>
</dbReference>
<feature type="binding site" evidence="6">
    <location>
        <position position="232"/>
    </location>
    <ligand>
        <name>L-ornithine</name>
        <dbReference type="ChEBI" id="CHEBI:46911"/>
    </ligand>
</feature>
<dbReference type="GO" id="GO:0042450">
    <property type="term" value="P:L-arginine biosynthetic process via ornithine"/>
    <property type="evidence" value="ECO:0007669"/>
    <property type="project" value="UniProtKB-UniRule"/>
</dbReference>
<feature type="binding site" evidence="6">
    <location>
        <begin position="236"/>
        <end position="237"/>
    </location>
    <ligand>
        <name>L-ornithine</name>
        <dbReference type="ChEBI" id="CHEBI:46911"/>
    </ligand>
</feature>
<evidence type="ECO:0000259" key="7">
    <source>
        <dbReference type="Pfam" id="PF00185"/>
    </source>
</evidence>
<comment type="catalytic activity">
    <reaction evidence="5 6">
        <text>carbamoyl phosphate + L-ornithine = L-citrulline + phosphate + H(+)</text>
        <dbReference type="Rhea" id="RHEA:19513"/>
        <dbReference type="ChEBI" id="CHEBI:15378"/>
        <dbReference type="ChEBI" id="CHEBI:43474"/>
        <dbReference type="ChEBI" id="CHEBI:46911"/>
        <dbReference type="ChEBI" id="CHEBI:57743"/>
        <dbReference type="ChEBI" id="CHEBI:58228"/>
        <dbReference type="EC" id="2.1.3.3"/>
    </reaction>
</comment>
<dbReference type="GO" id="GO:0016597">
    <property type="term" value="F:amino acid binding"/>
    <property type="evidence" value="ECO:0007669"/>
    <property type="project" value="InterPro"/>
</dbReference>
<accession>A0A5C4U634</accession>
<dbReference type="FunFam" id="3.40.50.1370:FF:000008">
    <property type="entry name" value="Ornithine carbamoyltransferase"/>
    <property type="match status" value="1"/>
</dbReference>
<feature type="binding site" evidence="6">
    <location>
        <position position="319"/>
    </location>
    <ligand>
        <name>carbamoyl phosphate</name>
        <dbReference type="ChEBI" id="CHEBI:58228"/>
    </ligand>
</feature>
<feature type="domain" description="Aspartate/ornithine carbamoyltransferase carbamoyl-P binding" evidence="8">
    <location>
        <begin position="8"/>
        <end position="148"/>
    </location>
</feature>
<dbReference type="Pfam" id="PF02729">
    <property type="entry name" value="OTCace_N"/>
    <property type="match status" value="1"/>
</dbReference>
<evidence type="ECO:0000313" key="9">
    <source>
        <dbReference type="EMBL" id="TNL99856.1"/>
    </source>
</evidence>
<dbReference type="InterPro" id="IPR036901">
    <property type="entry name" value="Asp/Orn_carbamoylTrfase_sf"/>
</dbReference>
<proteinExistence type="inferred from homology"/>